<organism evidence="1 2">
    <name type="scientific">Mycobacterium decipiens</name>
    <dbReference type="NCBI Taxonomy" id="1430326"/>
    <lineage>
        <taxon>Bacteria</taxon>
        <taxon>Bacillati</taxon>
        <taxon>Actinomycetota</taxon>
        <taxon>Actinomycetes</taxon>
        <taxon>Mycobacteriales</taxon>
        <taxon>Mycobacteriaceae</taxon>
        <taxon>Mycobacterium</taxon>
    </lineage>
</organism>
<reference evidence="1 2" key="1">
    <citation type="submission" date="2017-04" db="EMBL/GenBank/DDBJ databases">
        <title>The new phylogeny of genus Mycobacterium.</title>
        <authorList>
            <person name="Tortoli E."/>
            <person name="Trovato A."/>
            <person name="Cirillo D.M."/>
        </authorList>
    </citation>
    <scope>NUCLEOTIDE SEQUENCE [LARGE SCALE GENOMIC DNA]</scope>
    <source>
        <strain evidence="1 2">TBL 1200985</strain>
    </source>
</reference>
<evidence type="ECO:0000313" key="2">
    <source>
        <dbReference type="Proteomes" id="UP000193247"/>
    </source>
</evidence>
<protein>
    <submittedName>
        <fullName evidence="1">Uncharacterized protein</fullName>
    </submittedName>
</protein>
<dbReference type="Proteomes" id="UP000193247">
    <property type="component" value="Unassembled WGS sequence"/>
</dbReference>
<keyword evidence="2" id="KW-1185">Reference proteome</keyword>
<comment type="caution">
    <text evidence="1">The sequence shown here is derived from an EMBL/GenBank/DDBJ whole genome shotgun (WGS) entry which is preliminary data.</text>
</comment>
<evidence type="ECO:0000313" key="1">
    <source>
        <dbReference type="EMBL" id="OSC42509.1"/>
    </source>
</evidence>
<gene>
    <name evidence="1" type="ORF">B8W66_02840</name>
</gene>
<dbReference type="AlphaFoldDB" id="A0A1X2LYW9"/>
<sequence length="66" mass="7397">MSVSAAATKTPEISQNGPFLKSMFYVVMWSFLKQVSAAVSLQDGWVDAAVAYVMAFRAIRGVWHWR</sequence>
<dbReference type="EMBL" id="NCXP01000002">
    <property type="protein sequence ID" value="OSC42509.1"/>
    <property type="molecule type" value="Genomic_DNA"/>
</dbReference>
<name>A0A1X2LYW9_9MYCO</name>
<accession>A0A1X2LYW9</accession>
<proteinExistence type="predicted"/>